<evidence type="ECO:0000313" key="4">
    <source>
        <dbReference type="Proteomes" id="UP000465112"/>
    </source>
</evidence>
<dbReference type="InterPro" id="IPR026203">
    <property type="entry name" value="IHABP"/>
</dbReference>
<dbReference type="PANTHER" id="PTHR18956:SF6">
    <property type="entry name" value="HYALURONAN MEDIATED MOTILITY RECEPTOR"/>
    <property type="match status" value="1"/>
</dbReference>
<keyword evidence="1" id="KW-0175">Coiled coil</keyword>
<dbReference type="Pfam" id="PF15905">
    <property type="entry name" value="HMMR_N"/>
    <property type="match status" value="1"/>
</dbReference>
<keyword evidence="4" id="KW-1185">Reference proteome</keyword>
<comment type="caution">
    <text evidence="3">The sequence shown here is derived from an EMBL/GenBank/DDBJ whole genome shotgun (WGS) entry which is preliminary data.</text>
</comment>
<evidence type="ECO:0000256" key="1">
    <source>
        <dbReference type="SAM" id="Coils"/>
    </source>
</evidence>
<feature type="region of interest" description="Disordered" evidence="2">
    <location>
        <begin position="1"/>
        <end position="35"/>
    </location>
</feature>
<protein>
    <submittedName>
        <fullName evidence="3">Uncharacterized protein</fullName>
    </submittedName>
</protein>
<name>A0A6A5EQB0_PERFL</name>
<organism evidence="3 4">
    <name type="scientific">Perca fluviatilis</name>
    <name type="common">European perch</name>
    <dbReference type="NCBI Taxonomy" id="8168"/>
    <lineage>
        <taxon>Eukaryota</taxon>
        <taxon>Metazoa</taxon>
        <taxon>Chordata</taxon>
        <taxon>Craniata</taxon>
        <taxon>Vertebrata</taxon>
        <taxon>Euteleostomi</taxon>
        <taxon>Actinopterygii</taxon>
        <taxon>Neopterygii</taxon>
        <taxon>Teleostei</taxon>
        <taxon>Neoteleostei</taxon>
        <taxon>Acanthomorphata</taxon>
        <taxon>Eupercaria</taxon>
        <taxon>Perciformes</taxon>
        <taxon>Percoidei</taxon>
        <taxon>Percidae</taxon>
        <taxon>Percinae</taxon>
        <taxon>Perca</taxon>
    </lineage>
</organism>
<reference evidence="3 4" key="1">
    <citation type="submission" date="2019-06" db="EMBL/GenBank/DDBJ databases">
        <title>A chromosome-scale genome assembly of the European perch, Perca fluviatilis.</title>
        <authorList>
            <person name="Roques C."/>
            <person name="Zahm M."/>
            <person name="Cabau C."/>
            <person name="Klopp C."/>
            <person name="Bouchez O."/>
            <person name="Donnadieu C."/>
            <person name="Kuhl H."/>
            <person name="Gislard M."/>
            <person name="Guendouz S."/>
            <person name="Journot L."/>
            <person name="Haffray P."/>
            <person name="Bestin A."/>
            <person name="Morvezen R."/>
            <person name="Feron R."/>
            <person name="Wen M."/>
            <person name="Jouanno E."/>
            <person name="Herpin A."/>
            <person name="Schartl M."/>
            <person name="Postlethwait J."/>
            <person name="Schaerlinger B."/>
            <person name="Chardard D."/>
            <person name="Lecocq T."/>
            <person name="Poncet C."/>
            <person name="Jaffrelo L."/>
            <person name="Lampietro C."/>
            <person name="Guiguen Y."/>
        </authorList>
    </citation>
    <scope>NUCLEOTIDE SEQUENCE [LARGE SCALE GENOMIC DNA]</scope>
    <source>
        <tissue evidence="3">Blood</tissue>
    </source>
</reference>
<proteinExistence type="predicted"/>
<dbReference type="GO" id="GO:0005540">
    <property type="term" value="F:hyaluronic acid binding"/>
    <property type="evidence" value="ECO:0007669"/>
    <property type="project" value="InterPro"/>
</dbReference>
<dbReference type="AlphaFoldDB" id="A0A6A5EQB0"/>
<evidence type="ECO:0000313" key="3">
    <source>
        <dbReference type="EMBL" id="KAF1384256.1"/>
    </source>
</evidence>
<evidence type="ECO:0000256" key="2">
    <source>
        <dbReference type="SAM" id="MobiDB-lite"/>
    </source>
</evidence>
<dbReference type="PANTHER" id="PTHR18956">
    <property type="entry name" value="HYALURONAN MEDIATED MOTILITY RECEPTOR"/>
    <property type="match status" value="1"/>
</dbReference>
<sequence length="166" mass="18521">MSFSRAPLKRFNEDVGCAPPPGSYEIKPGDLKGAASFDKSDRFRLVKAAAMPPPSPSRSFMVSPVRRTMSVDGLVEGSSVKKKNAIMTMERKQQQLLEKEIRSLVQQQGEQDRRLLALEEELKKAEAKLLAAVREKTGLAANVTTLDRQRAELKKVNEFLKNKGFC</sequence>
<dbReference type="Proteomes" id="UP000465112">
    <property type="component" value="Chromosome 10"/>
</dbReference>
<dbReference type="GO" id="GO:0016020">
    <property type="term" value="C:membrane"/>
    <property type="evidence" value="ECO:0007669"/>
    <property type="project" value="TreeGrafter"/>
</dbReference>
<accession>A0A6A5EQB0</accession>
<feature type="coiled-coil region" evidence="1">
    <location>
        <begin position="108"/>
        <end position="163"/>
    </location>
</feature>
<dbReference type="EMBL" id="VHII01000010">
    <property type="protein sequence ID" value="KAF1384256.1"/>
    <property type="molecule type" value="Genomic_DNA"/>
</dbReference>
<gene>
    <name evidence="3" type="ORF">PFLUV_G00116450</name>
</gene>